<dbReference type="EMBL" id="BARU01007527">
    <property type="protein sequence ID" value="GAH45917.1"/>
    <property type="molecule type" value="Genomic_DNA"/>
</dbReference>
<dbReference type="GO" id="GO:0009307">
    <property type="term" value="P:DNA restriction-modification system"/>
    <property type="evidence" value="ECO:0007669"/>
    <property type="project" value="InterPro"/>
</dbReference>
<dbReference type="Pfam" id="PF04471">
    <property type="entry name" value="Mrr_cat"/>
    <property type="match status" value="1"/>
</dbReference>
<dbReference type="InterPro" id="IPR011335">
    <property type="entry name" value="Restrct_endonuc-II-like"/>
</dbReference>
<gene>
    <name evidence="3" type="ORF">S03H2_14819</name>
</gene>
<dbReference type="AlphaFoldDB" id="X1FLS1"/>
<accession>X1FLS1</accession>
<proteinExistence type="predicted"/>
<feature type="region of interest" description="Disordered" evidence="1">
    <location>
        <begin position="1"/>
        <end position="38"/>
    </location>
</feature>
<dbReference type="GO" id="GO:0004519">
    <property type="term" value="F:endonuclease activity"/>
    <property type="evidence" value="ECO:0007669"/>
    <property type="project" value="InterPro"/>
</dbReference>
<evidence type="ECO:0000313" key="3">
    <source>
        <dbReference type="EMBL" id="GAH45917.1"/>
    </source>
</evidence>
<feature type="domain" description="Restriction endonuclease type IV Mrr" evidence="2">
    <location>
        <begin position="5"/>
        <end position="88"/>
    </location>
</feature>
<dbReference type="InterPro" id="IPR007560">
    <property type="entry name" value="Restrct_endonuc_IV_Mrr"/>
</dbReference>
<reference evidence="3" key="1">
    <citation type="journal article" date="2014" name="Front. Microbiol.">
        <title>High frequency of phylogenetically diverse reductive dehalogenase-homologous genes in deep subseafloor sedimentary metagenomes.</title>
        <authorList>
            <person name="Kawai M."/>
            <person name="Futagami T."/>
            <person name="Toyoda A."/>
            <person name="Takaki Y."/>
            <person name="Nishi S."/>
            <person name="Hori S."/>
            <person name="Arai W."/>
            <person name="Tsubouchi T."/>
            <person name="Morono Y."/>
            <person name="Uchiyama I."/>
            <person name="Ito T."/>
            <person name="Fujiyama A."/>
            <person name="Inagaki F."/>
            <person name="Takami H."/>
        </authorList>
    </citation>
    <scope>NUCLEOTIDE SEQUENCE</scope>
    <source>
        <strain evidence="3">Expedition CK06-06</strain>
    </source>
</reference>
<organism evidence="3">
    <name type="scientific">marine sediment metagenome</name>
    <dbReference type="NCBI Taxonomy" id="412755"/>
    <lineage>
        <taxon>unclassified sequences</taxon>
        <taxon>metagenomes</taxon>
        <taxon>ecological metagenomes</taxon>
    </lineage>
</organism>
<sequence length="92" mass="10252">MSSKQKKGIQYEKTQAKKHGGKHLGGPGKPDYKRGKIKGEVKNWKRPVDSGVIREASKKKVKEVISKSGFTKPAENLAKKKGIKLIKRGRKV</sequence>
<evidence type="ECO:0000259" key="2">
    <source>
        <dbReference type="Pfam" id="PF04471"/>
    </source>
</evidence>
<dbReference type="SUPFAM" id="SSF52980">
    <property type="entry name" value="Restriction endonuclease-like"/>
    <property type="match status" value="1"/>
</dbReference>
<comment type="caution">
    <text evidence="3">The sequence shown here is derived from an EMBL/GenBank/DDBJ whole genome shotgun (WGS) entry which is preliminary data.</text>
</comment>
<name>X1FLS1_9ZZZZ</name>
<evidence type="ECO:0000256" key="1">
    <source>
        <dbReference type="SAM" id="MobiDB-lite"/>
    </source>
</evidence>
<dbReference type="GO" id="GO:0003677">
    <property type="term" value="F:DNA binding"/>
    <property type="evidence" value="ECO:0007669"/>
    <property type="project" value="InterPro"/>
</dbReference>
<protein>
    <recommendedName>
        <fullName evidence="2">Restriction endonuclease type IV Mrr domain-containing protein</fullName>
    </recommendedName>
</protein>